<dbReference type="GO" id="GO:0003677">
    <property type="term" value="F:DNA binding"/>
    <property type="evidence" value="ECO:0007669"/>
    <property type="project" value="UniProtKB-KW"/>
</dbReference>
<keyword evidence="3" id="KW-0804">Transcription</keyword>
<evidence type="ECO:0000313" key="6">
    <source>
        <dbReference type="Proteomes" id="UP000187172"/>
    </source>
</evidence>
<accession>A0A1R1F1N0</accession>
<evidence type="ECO:0000256" key="2">
    <source>
        <dbReference type="ARBA" id="ARBA00023125"/>
    </source>
</evidence>
<evidence type="ECO:0000256" key="1">
    <source>
        <dbReference type="ARBA" id="ARBA00023015"/>
    </source>
</evidence>
<dbReference type="CDD" id="cd00090">
    <property type="entry name" value="HTH_ARSR"/>
    <property type="match status" value="1"/>
</dbReference>
<protein>
    <submittedName>
        <fullName evidence="5">ArsR family transcriptional regulator</fullName>
    </submittedName>
</protein>
<reference evidence="5 6" key="1">
    <citation type="submission" date="2016-11" db="EMBL/GenBank/DDBJ databases">
        <title>Paenibacillus species isolates.</title>
        <authorList>
            <person name="Beno S.M."/>
        </authorList>
    </citation>
    <scope>NUCLEOTIDE SEQUENCE [LARGE SCALE GENOMIC DNA]</scope>
    <source>
        <strain evidence="5 6">FSL R5-0378</strain>
    </source>
</reference>
<keyword evidence="6" id="KW-1185">Reference proteome</keyword>
<evidence type="ECO:0000256" key="3">
    <source>
        <dbReference type="ARBA" id="ARBA00023163"/>
    </source>
</evidence>
<dbReference type="Gene3D" id="1.10.10.10">
    <property type="entry name" value="Winged helix-like DNA-binding domain superfamily/Winged helix DNA-binding domain"/>
    <property type="match status" value="1"/>
</dbReference>
<proteinExistence type="predicted"/>
<evidence type="ECO:0000313" key="5">
    <source>
        <dbReference type="EMBL" id="OMF58019.1"/>
    </source>
</evidence>
<dbReference type="STRING" id="297318.BK138_05480"/>
<dbReference type="InterPro" id="IPR002577">
    <property type="entry name" value="HTH_HxlR"/>
</dbReference>
<dbReference type="InterPro" id="IPR011991">
    <property type="entry name" value="ArsR-like_HTH"/>
</dbReference>
<dbReference type="SUPFAM" id="SSF46785">
    <property type="entry name" value="Winged helix' DNA-binding domain"/>
    <property type="match status" value="1"/>
</dbReference>
<keyword evidence="1" id="KW-0805">Transcription regulation</keyword>
<dbReference type="InterPro" id="IPR036390">
    <property type="entry name" value="WH_DNA-bd_sf"/>
</dbReference>
<comment type="caution">
    <text evidence="5">The sequence shown here is derived from an EMBL/GenBank/DDBJ whole genome shotgun (WGS) entry which is preliminary data.</text>
</comment>
<dbReference type="PANTHER" id="PTHR33204">
    <property type="entry name" value="TRANSCRIPTIONAL REGULATOR, MARR FAMILY"/>
    <property type="match status" value="1"/>
</dbReference>
<gene>
    <name evidence="5" type="ORF">BK138_05480</name>
</gene>
<dbReference type="PANTHER" id="PTHR33204:SF33">
    <property type="entry name" value="TRANSCRIPTIONAL REGULATOR, MARR FAMILY"/>
    <property type="match status" value="1"/>
</dbReference>
<sequence>MGLKKNPEYGVLRAEYLQGCSVEVALNIIGGKWKGMILYTLLDGTKRFNELRQIIPGITQRMLTLQLRELEDCGIVQRVVYPEVPPRVEYSLTEFGQTIKPVILQIREWGSSYKKAMGGHLKQSNSN</sequence>
<dbReference type="PROSITE" id="PS51118">
    <property type="entry name" value="HTH_HXLR"/>
    <property type="match status" value="1"/>
</dbReference>
<dbReference type="Proteomes" id="UP000187172">
    <property type="component" value="Unassembled WGS sequence"/>
</dbReference>
<feature type="domain" description="HTH hxlR-type" evidence="4">
    <location>
        <begin position="20"/>
        <end position="118"/>
    </location>
</feature>
<dbReference type="InterPro" id="IPR036388">
    <property type="entry name" value="WH-like_DNA-bd_sf"/>
</dbReference>
<evidence type="ECO:0000259" key="4">
    <source>
        <dbReference type="PROSITE" id="PS51118"/>
    </source>
</evidence>
<dbReference type="EMBL" id="MRTP01000001">
    <property type="protein sequence ID" value="OMF58019.1"/>
    <property type="molecule type" value="Genomic_DNA"/>
</dbReference>
<organism evidence="5 6">
    <name type="scientific">Paenibacillus rhizosphaerae</name>
    <dbReference type="NCBI Taxonomy" id="297318"/>
    <lineage>
        <taxon>Bacteria</taxon>
        <taxon>Bacillati</taxon>
        <taxon>Bacillota</taxon>
        <taxon>Bacilli</taxon>
        <taxon>Bacillales</taxon>
        <taxon>Paenibacillaceae</taxon>
        <taxon>Paenibacillus</taxon>
    </lineage>
</organism>
<keyword evidence="2" id="KW-0238">DNA-binding</keyword>
<name>A0A1R1F1N0_9BACL</name>
<dbReference type="AlphaFoldDB" id="A0A1R1F1N0"/>
<dbReference type="Pfam" id="PF01638">
    <property type="entry name" value="HxlR"/>
    <property type="match status" value="1"/>
</dbReference>